<reference evidence="1" key="1">
    <citation type="submission" date="2018-05" db="EMBL/GenBank/DDBJ databases">
        <authorList>
            <person name="Lanie J.A."/>
            <person name="Ng W.-L."/>
            <person name="Kazmierczak K.M."/>
            <person name="Andrzejewski T.M."/>
            <person name="Davidsen T.M."/>
            <person name="Wayne K.J."/>
            <person name="Tettelin H."/>
            <person name="Glass J.I."/>
            <person name="Rusch D."/>
            <person name="Podicherti R."/>
            <person name="Tsui H.-C.T."/>
            <person name="Winkler M.E."/>
        </authorList>
    </citation>
    <scope>NUCLEOTIDE SEQUENCE</scope>
</reference>
<feature type="non-terminal residue" evidence="1">
    <location>
        <position position="30"/>
    </location>
</feature>
<name>A0A383A6Q7_9ZZZZ</name>
<dbReference type="AlphaFoldDB" id="A0A383A6Q7"/>
<proteinExistence type="predicted"/>
<gene>
    <name evidence="1" type="ORF">METZ01_LOCUS456346</name>
</gene>
<sequence length="30" mass="3625">VARFHEVDVRDADQLRATFERIRTTDEQIH</sequence>
<evidence type="ECO:0000313" key="1">
    <source>
        <dbReference type="EMBL" id="SVE03492.1"/>
    </source>
</evidence>
<feature type="non-terminal residue" evidence="1">
    <location>
        <position position="1"/>
    </location>
</feature>
<organism evidence="1">
    <name type="scientific">marine metagenome</name>
    <dbReference type="NCBI Taxonomy" id="408172"/>
    <lineage>
        <taxon>unclassified sequences</taxon>
        <taxon>metagenomes</taxon>
        <taxon>ecological metagenomes</taxon>
    </lineage>
</organism>
<protein>
    <submittedName>
        <fullName evidence="1">Uncharacterized protein</fullName>
    </submittedName>
</protein>
<accession>A0A383A6Q7</accession>
<dbReference type="EMBL" id="UINC01189687">
    <property type="protein sequence ID" value="SVE03492.1"/>
    <property type="molecule type" value="Genomic_DNA"/>
</dbReference>